<dbReference type="AlphaFoldDB" id="A0A7U2HXT7"/>
<comment type="similarity">
    <text evidence="1">Belongs to the tpcK family.</text>
</comment>
<accession>A0A7U2HXT7</accession>
<dbReference type="VEuPathDB" id="FungiDB:JI435_083190"/>
<dbReference type="InterPro" id="IPR011008">
    <property type="entry name" value="Dimeric_a/b-barrel"/>
</dbReference>
<feature type="compositionally biased region" description="Basic and acidic residues" evidence="2">
    <location>
        <begin position="142"/>
        <end position="151"/>
    </location>
</feature>
<dbReference type="OrthoDB" id="2519291at2759"/>
<feature type="domain" description="EthD" evidence="3">
    <location>
        <begin position="14"/>
        <end position="119"/>
    </location>
</feature>
<organism evidence="4 5">
    <name type="scientific">Phaeosphaeria nodorum (strain SN15 / ATCC MYA-4574 / FGSC 10173)</name>
    <name type="common">Glume blotch fungus</name>
    <name type="synonym">Parastagonospora nodorum</name>
    <dbReference type="NCBI Taxonomy" id="321614"/>
    <lineage>
        <taxon>Eukaryota</taxon>
        <taxon>Fungi</taxon>
        <taxon>Dikarya</taxon>
        <taxon>Ascomycota</taxon>
        <taxon>Pezizomycotina</taxon>
        <taxon>Dothideomycetes</taxon>
        <taxon>Pleosporomycetidae</taxon>
        <taxon>Pleosporales</taxon>
        <taxon>Pleosporineae</taxon>
        <taxon>Phaeosphaeriaceae</taxon>
        <taxon>Parastagonospora</taxon>
    </lineage>
</organism>
<proteinExistence type="inferred from homology"/>
<dbReference type="InterPro" id="IPR009799">
    <property type="entry name" value="EthD_dom"/>
</dbReference>
<evidence type="ECO:0000313" key="5">
    <source>
        <dbReference type="Proteomes" id="UP000663193"/>
    </source>
</evidence>
<dbReference type="KEGG" id="pno:SNOG_08319"/>
<feature type="compositionally biased region" description="Low complexity" evidence="2">
    <location>
        <begin position="152"/>
        <end position="164"/>
    </location>
</feature>
<dbReference type="Pfam" id="PF07110">
    <property type="entry name" value="EthD"/>
    <property type="match status" value="1"/>
</dbReference>
<dbReference type="Proteomes" id="UP000663193">
    <property type="component" value="Chromosome 2"/>
</dbReference>
<name>A0A7U2HXT7_PHANO</name>
<dbReference type="RefSeq" id="XP_001798639.1">
    <property type="nucleotide sequence ID" value="XM_001798587.1"/>
</dbReference>
<evidence type="ECO:0000256" key="2">
    <source>
        <dbReference type="SAM" id="MobiDB-lite"/>
    </source>
</evidence>
<sequence>MPYTIILFVSRDSSLTFEEFQDHYENKHIPLAYSLLSDVWPTAFHRRYLARITRKGFGGPANPDRPLLALRGDLAEMDCDCVAELTFPSEKHFSKFYKKVYEKEIAAVIAADENKFLEPGKVRVIVVGETCSTSPHGVTTSEKSDITRSDASDSSDMSSSDRSG</sequence>
<keyword evidence="5" id="KW-1185">Reference proteome</keyword>
<evidence type="ECO:0000256" key="1">
    <source>
        <dbReference type="ARBA" id="ARBA00005986"/>
    </source>
</evidence>
<reference evidence="5" key="1">
    <citation type="journal article" date="2021" name="BMC Genomics">
        <title>Chromosome-level genome assembly and manually-curated proteome of model necrotroph Parastagonospora nodorum Sn15 reveals a genome-wide trove of candidate effector homologs, and redundancy of virulence-related functions within an accessory chromosome.</title>
        <authorList>
            <person name="Bertazzoni S."/>
            <person name="Jones D.A.B."/>
            <person name="Phan H.T."/>
            <person name="Tan K.-C."/>
            <person name="Hane J.K."/>
        </authorList>
    </citation>
    <scope>NUCLEOTIDE SEQUENCE [LARGE SCALE GENOMIC DNA]</scope>
    <source>
        <strain evidence="5">SN15 / ATCC MYA-4574 / FGSC 10173)</strain>
    </source>
</reference>
<evidence type="ECO:0000259" key="3">
    <source>
        <dbReference type="Pfam" id="PF07110"/>
    </source>
</evidence>
<dbReference type="SUPFAM" id="SSF54909">
    <property type="entry name" value="Dimeric alpha+beta barrel"/>
    <property type="match status" value="1"/>
</dbReference>
<dbReference type="GO" id="GO:0016491">
    <property type="term" value="F:oxidoreductase activity"/>
    <property type="evidence" value="ECO:0007669"/>
    <property type="project" value="InterPro"/>
</dbReference>
<protein>
    <recommendedName>
        <fullName evidence="3">EthD domain-containing protein</fullName>
    </recommendedName>
</protein>
<dbReference type="Gene3D" id="3.30.70.100">
    <property type="match status" value="1"/>
</dbReference>
<gene>
    <name evidence="4" type="ORF">JI435_083190</name>
</gene>
<dbReference type="OMA" id="IIYAYRK"/>
<feature type="region of interest" description="Disordered" evidence="2">
    <location>
        <begin position="134"/>
        <end position="164"/>
    </location>
</feature>
<evidence type="ECO:0000313" key="4">
    <source>
        <dbReference type="EMBL" id="QRC92626.1"/>
    </source>
</evidence>
<dbReference type="EMBL" id="CP069024">
    <property type="protein sequence ID" value="QRC92626.1"/>
    <property type="molecule type" value="Genomic_DNA"/>
</dbReference>